<keyword evidence="2" id="KW-1185">Reference proteome</keyword>
<comment type="caution">
    <text evidence="1">The sequence shown here is derived from an EMBL/GenBank/DDBJ whole genome shotgun (WGS) entry which is preliminary data.</text>
</comment>
<dbReference type="AlphaFoldDB" id="A0A4Y7RAQ2"/>
<reference evidence="1 2" key="1">
    <citation type="journal article" date="2018" name="Environ. Microbiol.">
        <title>Novel energy conservation strategies and behaviour of Pelotomaculum schinkii driving syntrophic propionate catabolism.</title>
        <authorList>
            <person name="Hidalgo-Ahumada C.A.P."/>
            <person name="Nobu M.K."/>
            <person name="Narihiro T."/>
            <person name="Tamaki H."/>
            <person name="Liu W.T."/>
            <person name="Kamagata Y."/>
            <person name="Stams A.J.M."/>
            <person name="Imachi H."/>
            <person name="Sousa D.Z."/>
        </authorList>
    </citation>
    <scope>NUCLEOTIDE SEQUENCE [LARGE SCALE GENOMIC DNA]</scope>
    <source>
        <strain evidence="1 2">HH</strain>
    </source>
</reference>
<dbReference type="EMBL" id="QFGA01000002">
    <property type="protein sequence ID" value="TEB05876.1"/>
    <property type="molecule type" value="Genomic_DNA"/>
</dbReference>
<dbReference type="Proteomes" id="UP000298324">
    <property type="component" value="Unassembled WGS sequence"/>
</dbReference>
<protein>
    <submittedName>
        <fullName evidence="1">Uncharacterized protein</fullName>
    </submittedName>
</protein>
<organism evidence="1 2">
    <name type="scientific">Pelotomaculum schinkii</name>
    <dbReference type="NCBI Taxonomy" id="78350"/>
    <lineage>
        <taxon>Bacteria</taxon>
        <taxon>Bacillati</taxon>
        <taxon>Bacillota</taxon>
        <taxon>Clostridia</taxon>
        <taxon>Eubacteriales</taxon>
        <taxon>Desulfotomaculaceae</taxon>
        <taxon>Pelotomaculum</taxon>
    </lineage>
</organism>
<gene>
    <name evidence="1" type="ORF">Psch_02918</name>
</gene>
<evidence type="ECO:0000313" key="1">
    <source>
        <dbReference type="EMBL" id="TEB05876.1"/>
    </source>
</evidence>
<evidence type="ECO:0000313" key="2">
    <source>
        <dbReference type="Proteomes" id="UP000298324"/>
    </source>
</evidence>
<sequence length="45" mass="5019">MGRTAAHNWSKLFLEYNQGRSSAAKAVLNRLNKVMTGAEKIDNII</sequence>
<accession>A0A4Y7RAQ2</accession>
<proteinExistence type="predicted"/>
<name>A0A4Y7RAQ2_9FIRM</name>